<evidence type="ECO:0000256" key="1">
    <source>
        <dbReference type="SAM" id="MobiDB-lite"/>
    </source>
</evidence>
<accession>A0A1Z5TCW6</accession>
<feature type="signal peptide" evidence="2">
    <location>
        <begin position="1"/>
        <end position="20"/>
    </location>
</feature>
<feature type="region of interest" description="Disordered" evidence="1">
    <location>
        <begin position="132"/>
        <end position="180"/>
    </location>
</feature>
<organism evidence="3 4">
    <name type="scientific">Hortaea werneckii EXF-2000</name>
    <dbReference type="NCBI Taxonomy" id="1157616"/>
    <lineage>
        <taxon>Eukaryota</taxon>
        <taxon>Fungi</taxon>
        <taxon>Dikarya</taxon>
        <taxon>Ascomycota</taxon>
        <taxon>Pezizomycotina</taxon>
        <taxon>Dothideomycetes</taxon>
        <taxon>Dothideomycetidae</taxon>
        <taxon>Mycosphaerellales</taxon>
        <taxon>Teratosphaeriaceae</taxon>
        <taxon>Hortaea</taxon>
    </lineage>
</organism>
<reference evidence="3 4" key="1">
    <citation type="submission" date="2017-01" db="EMBL/GenBank/DDBJ databases">
        <title>The recent genome duplication of the halophilic yeast Hortaea werneckii: insights from long-read sequencing.</title>
        <authorList>
            <person name="Sinha S."/>
            <person name="Flibotte S."/>
            <person name="Neira M."/>
            <person name="Lenassi M."/>
            <person name="Gostincar C."/>
            <person name="Stajich J.E."/>
            <person name="Nislow C.E."/>
        </authorList>
    </citation>
    <scope>NUCLEOTIDE SEQUENCE [LARGE SCALE GENOMIC DNA]</scope>
    <source>
        <strain evidence="3 4">EXF-2000</strain>
    </source>
</reference>
<sequence length="368" mass="39781">MMVPSTAFVLVGAILGKTLAQNCPAGSYNAGPLCCPNGYDYVRDSGKGGCCPPGYEFNGVRNECYQDSEDEEYWPQLVGQWFMVGKTPVKVVQGGFEVNGQLIEGAGEGVQIGNSLVTIIDGMVQVDGHRVSVQQTRPKPTPAAGSMKPGPDLPAGQQSSVRPTMQPKPSAPAMSSPLEQRTDECGCNKRQKCFDDNTLGVEYGKCYNIIDVNGLPLNQQVGHFSDRQYQSGGEIGNLIFRICKSTDDCSADIGTPVEPESDTFYIQDQFGWRGWKHGPGWMANACGAHFCVDHRPSYAVLFQGSGQCIYGEPAICLRDGAEGQGMGAPCPMGDPEKTHFGYTRNPNPCKAFRFIETQCMTDVGQTKP</sequence>
<dbReference type="VEuPathDB" id="FungiDB:BTJ68_05760"/>
<dbReference type="EMBL" id="MUNK01000068">
    <property type="protein sequence ID" value="OTA33850.1"/>
    <property type="molecule type" value="Genomic_DNA"/>
</dbReference>
<protein>
    <recommendedName>
        <fullName evidence="5">Endo-1,3(4)-beta-glucanase 1 carbohydrate binding domain-containing protein</fullName>
    </recommendedName>
</protein>
<dbReference type="AlphaFoldDB" id="A0A1Z5TCW6"/>
<evidence type="ECO:0000313" key="4">
    <source>
        <dbReference type="Proteomes" id="UP000194280"/>
    </source>
</evidence>
<dbReference type="Proteomes" id="UP000194280">
    <property type="component" value="Unassembled WGS sequence"/>
</dbReference>
<feature type="chain" id="PRO_5012757872" description="Endo-1,3(4)-beta-glucanase 1 carbohydrate binding domain-containing protein" evidence="2">
    <location>
        <begin position="21"/>
        <end position="368"/>
    </location>
</feature>
<evidence type="ECO:0008006" key="5">
    <source>
        <dbReference type="Google" id="ProtNLM"/>
    </source>
</evidence>
<comment type="caution">
    <text evidence="3">The sequence shown here is derived from an EMBL/GenBank/DDBJ whole genome shotgun (WGS) entry which is preliminary data.</text>
</comment>
<gene>
    <name evidence="3" type="ORF">BTJ68_05760</name>
</gene>
<name>A0A1Z5TCW6_HORWE</name>
<proteinExistence type="predicted"/>
<keyword evidence="2" id="KW-0732">Signal</keyword>
<keyword evidence="4" id="KW-1185">Reference proteome</keyword>
<evidence type="ECO:0000256" key="2">
    <source>
        <dbReference type="SAM" id="SignalP"/>
    </source>
</evidence>
<dbReference type="InParanoid" id="A0A1Z5TCW6"/>
<dbReference type="STRING" id="1157616.A0A1Z5TCW6"/>
<evidence type="ECO:0000313" key="3">
    <source>
        <dbReference type="EMBL" id="OTA33850.1"/>
    </source>
</evidence>
<dbReference type="OrthoDB" id="4662630at2759"/>